<accession>A0A1I0BGU3</accession>
<protein>
    <submittedName>
        <fullName evidence="3">Phage shock protein A (PspA) family protein</fullName>
    </submittedName>
</protein>
<dbReference type="InterPro" id="IPR007157">
    <property type="entry name" value="PspA_VIPP1"/>
</dbReference>
<evidence type="ECO:0000313" key="3">
    <source>
        <dbReference type="EMBL" id="SET06032.1"/>
    </source>
</evidence>
<comment type="similarity">
    <text evidence="1">Belongs to the PspA/Vipp/IM30 family.</text>
</comment>
<organism evidence="3 4">
    <name type="scientific">Hymenobacter actinosclerus</name>
    <dbReference type="NCBI Taxonomy" id="82805"/>
    <lineage>
        <taxon>Bacteria</taxon>
        <taxon>Pseudomonadati</taxon>
        <taxon>Bacteroidota</taxon>
        <taxon>Cytophagia</taxon>
        <taxon>Cytophagales</taxon>
        <taxon>Hymenobacteraceae</taxon>
        <taxon>Hymenobacter</taxon>
    </lineage>
</organism>
<keyword evidence="2" id="KW-0175">Coiled coil</keyword>
<evidence type="ECO:0000256" key="1">
    <source>
        <dbReference type="ARBA" id="ARBA00043985"/>
    </source>
</evidence>
<dbReference type="STRING" id="82805.SAMN04487998_1068"/>
<reference evidence="4" key="1">
    <citation type="submission" date="2016-10" db="EMBL/GenBank/DDBJ databases">
        <authorList>
            <person name="Varghese N."/>
            <person name="Submissions S."/>
        </authorList>
    </citation>
    <scope>NUCLEOTIDE SEQUENCE [LARGE SCALE GENOMIC DNA]</scope>
    <source>
        <strain evidence="4">DSM 15310</strain>
    </source>
</reference>
<proteinExistence type="inferred from homology"/>
<dbReference type="OrthoDB" id="9779630at2"/>
<evidence type="ECO:0000256" key="2">
    <source>
        <dbReference type="SAM" id="Coils"/>
    </source>
</evidence>
<keyword evidence="4" id="KW-1185">Reference proteome</keyword>
<feature type="coiled-coil region" evidence="2">
    <location>
        <begin position="117"/>
        <end position="151"/>
    </location>
</feature>
<dbReference type="RefSeq" id="WP_092769063.1">
    <property type="nucleotide sequence ID" value="NZ_FOHS01000001.1"/>
</dbReference>
<gene>
    <name evidence="3" type="ORF">SAMN04487998_1068</name>
</gene>
<dbReference type="EMBL" id="FOHS01000001">
    <property type="protein sequence ID" value="SET06032.1"/>
    <property type="molecule type" value="Genomic_DNA"/>
</dbReference>
<dbReference type="Proteomes" id="UP000198697">
    <property type="component" value="Unassembled WGS sequence"/>
</dbReference>
<evidence type="ECO:0000313" key="4">
    <source>
        <dbReference type="Proteomes" id="UP000198697"/>
    </source>
</evidence>
<name>A0A1I0BGU3_9BACT</name>
<dbReference type="PANTHER" id="PTHR31088">
    <property type="entry name" value="MEMBRANE-ASSOCIATED PROTEIN VIPP1, CHLOROPLASTIC"/>
    <property type="match status" value="1"/>
</dbReference>
<dbReference type="Pfam" id="PF04012">
    <property type="entry name" value="PspA_IM30"/>
    <property type="match status" value="1"/>
</dbReference>
<sequence length="242" mass="26585">MNFLNRLFKIGQAEAHSAVNQLEDPIKMTEQGLRDLREDLDKALHALAEVKALAIRSRNDAEAARSKALDYENKAVLLLQKASRQELEATEADRLATEALTKKTQHEAQATRAGHDQEKFEASAATLNQNVQQLKQTISQWDNELRTLKARVTVSTATITINKQMAQLDSSGTVSLLERMKEKIATEEALAESYGQLAQESKSVDQEIDKALGADGSSQASADLLALKARLGMQKQLGSSEL</sequence>
<dbReference type="PANTHER" id="PTHR31088:SF6">
    <property type="entry name" value="PHAGE SHOCK PROTEIN A"/>
    <property type="match status" value="1"/>
</dbReference>
<dbReference type="AlphaFoldDB" id="A0A1I0BGU3"/>